<gene>
    <name evidence="2" type="ORF">EDEG_04118</name>
</gene>
<dbReference type="EMBL" id="AFBI03000395">
    <property type="protein sequence ID" value="EJW05107.1"/>
    <property type="molecule type" value="Genomic_DNA"/>
</dbReference>
<accession>J9DV08</accession>
<sequence>MNLLFCGKNVLLVSFLCMCHQLIILYMMNSLNSFFSSEQKFTDLIPRYLVRLEQNIINHSFFCYHLGQYISKLHLITIDLYFLCFTVRIVTIYDKDRFKM</sequence>
<feature type="transmembrane region" description="Helical" evidence="1">
    <location>
        <begin position="73"/>
        <end position="93"/>
    </location>
</feature>
<dbReference type="Proteomes" id="UP000003163">
    <property type="component" value="Unassembled WGS sequence"/>
</dbReference>
<keyword evidence="3" id="KW-1185">Reference proteome</keyword>
<keyword evidence="1" id="KW-1133">Transmembrane helix</keyword>
<organism evidence="2 3">
    <name type="scientific">Edhazardia aedis (strain USNM 41457)</name>
    <name type="common">Microsporidian parasite</name>
    <dbReference type="NCBI Taxonomy" id="1003232"/>
    <lineage>
        <taxon>Eukaryota</taxon>
        <taxon>Fungi</taxon>
        <taxon>Fungi incertae sedis</taxon>
        <taxon>Microsporidia</taxon>
        <taxon>Edhazardia</taxon>
    </lineage>
</organism>
<keyword evidence="1" id="KW-0472">Membrane</keyword>
<dbReference type="InParanoid" id="J9DV08"/>
<reference evidence="2 3" key="1">
    <citation type="submission" date="2011-08" db="EMBL/GenBank/DDBJ databases">
        <authorList>
            <person name="Liu Z.J."/>
            <person name="Shi F.L."/>
            <person name="Lu J.Q."/>
            <person name="Li M."/>
            <person name="Wang Z.L."/>
        </authorList>
    </citation>
    <scope>NUCLEOTIDE SEQUENCE [LARGE SCALE GENOMIC DNA]</scope>
    <source>
        <strain evidence="2 3">USNM 41457</strain>
    </source>
</reference>
<evidence type="ECO:0000313" key="3">
    <source>
        <dbReference type="Proteomes" id="UP000003163"/>
    </source>
</evidence>
<evidence type="ECO:0000313" key="2">
    <source>
        <dbReference type="EMBL" id="EJW05107.1"/>
    </source>
</evidence>
<protein>
    <submittedName>
        <fullName evidence="2">Uncharacterized protein</fullName>
    </submittedName>
</protein>
<dbReference type="VEuPathDB" id="MicrosporidiaDB:EDEG_04118"/>
<evidence type="ECO:0000256" key="1">
    <source>
        <dbReference type="SAM" id="Phobius"/>
    </source>
</evidence>
<dbReference type="AlphaFoldDB" id="J9DV08"/>
<dbReference type="HOGENOM" id="CLU_2306037_0_0_1"/>
<keyword evidence="1" id="KW-0812">Transmembrane</keyword>
<reference evidence="3" key="2">
    <citation type="submission" date="2015-07" db="EMBL/GenBank/DDBJ databases">
        <title>Contrasting host-pathogen interactions and genome evolution in two generalist and specialist microsporidian pathogens of mosquitoes.</title>
        <authorList>
            <consortium name="The Broad Institute Genomics Platform"/>
            <consortium name="The Broad Institute Genome Sequencing Center for Infectious Disease"/>
            <person name="Cuomo C.A."/>
            <person name="Sanscrainte N.D."/>
            <person name="Goldberg J.M."/>
            <person name="Heiman D."/>
            <person name="Young S."/>
            <person name="Zeng Q."/>
            <person name="Becnel J.J."/>
            <person name="Birren B.W."/>
        </authorList>
    </citation>
    <scope>NUCLEOTIDE SEQUENCE [LARGE SCALE GENOMIC DNA]</scope>
    <source>
        <strain evidence="3">USNM 41457</strain>
    </source>
</reference>
<name>J9DV08_EDHAE</name>
<comment type="caution">
    <text evidence="2">The sequence shown here is derived from an EMBL/GenBank/DDBJ whole genome shotgun (WGS) entry which is preliminary data.</text>
</comment>
<feature type="transmembrane region" description="Helical" evidence="1">
    <location>
        <begin position="9"/>
        <end position="28"/>
    </location>
</feature>
<proteinExistence type="predicted"/>